<feature type="region of interest" description="Disordered" evidence="1">
    <location>
        <begin position="337"/>
        <end position="358"/>
    </location>
</feature>
<dbReference type="InterPro" id="IPR006020">
    <property type="entry name" value="PTB/PI_dom"/>
</dbReference>
<proteinExistence type="predicted"/>
<dbReference type="Gene3D" id="2.30.29.30">
    <property type="entry name" value="Pleckstrin-homology domain (PH domain)/Phosphotyrosine-binding domain (PTB)"/>
    <property type="match status" value="1"/>
</dbReference>
<dbReference type="SUPFAM" id="SSF50729">
    <property type="entry name" value="PH domain-like"/>
    <property type="match status" value="1"/>
</dbReference>
<evidence type="ECO:0000256" key="1">
    <source>
        <dbReference type="SAM" id="MobiDB-lite"/>
    </source>
</evidence>
<sequence length="484" mass="54526">MSWLRGSSIKKSQFYVWYLGSKESDGLRGDDCILPVMRQLLKESFRRPPNKVTVQVSGKGLKLIQTVPTMSKSGKLKMEIMKFQIPANSVTYSMIGPAPFHDVVAVILLVFNPEMKCPVHVHVYRCDGPDTAAIMNANIQVLLSRPETQKHIADLERRLFINGLLLPRRKPPPAREGRSTNVQLPSRHLERPVHYSPPASQDYAGLTSDDDDDSDDPSTNLQRSLFKELKDKLKAKKDRREKMHFFGNYKTPRSITNNYALDSNLLIGGSPKLHRREYSMWDLRDRQAPQGRTDDGGNTSSTSGLGSEISSSAIYEKNRRGRMRYSIAEFPSWMTEDDTTAPCKTSHHAQLAAGSPPAREPEMKLRMFGDTILPKEKQVLKKELGPQLRAKLDSGVGGMAHARPARAHHFRSMDNLHMEAESDRVRLNPHGGSKPSLFPKSQLTDPFGHKYDRSANVDSFWKSKAKRASSWYLNHDPSLIKSAG</sequence>
<dbReference type="PANTHER" id="PTHR41148">
    <property type="entry name" value="LP09875P"/>
    <property type="match status" value="1"/>
</dbReference>
<dbReference type="WBParaSite" id="PSAMB.scaffold12size138133.g160.t1">
    <property type="protein sequence ID" value="PSAMB.scaffold12size138133.g160.t1"/>
    <property type="gene ID" value="PSAMB.scaffold12size138133.g160"/>
</dbReference>
<accession>A0A914UVJ6</accession>
<dbReference type="SMART" id="SM00462">
    <property type="entry name" value="PTB"/>
    <property type="match status" value="1"/>
</dbReference>
<evidence type="ECO:0000313" key="4">
    <source>
        <dbReference type="WBParaSite" id="PSAMB.scaffold12size138133.g160.t1"/>
    </source>
</evidence>
<dbReference type="AlphaFoldDB" id="A0A914UVJ6"/>
<reference evidence="4" key="1">
    <citation type="submission" date="2022-11" db="UniProtKB">
        <authorList>
            <consortium name="WormBaseParasite"/>
        </authorList>
    </citation>
    <scope>IDENTIFICATION</scope>
</reference>
<protein>
    <submittedName>
        <fullName evidence="4">PID domain-containing protein</fullName>
    </submittedName>
</protein>
<feature type="compositionally biased region" description="Low complexity" evidence="1">
    <location>
        <begin position="296"/>
        <end position="312"/>
    </location>
</feature>
<feature type="domain" description="PID" evidence="2">
    <location>
        <begin position="9"/>
        <end position="152"/>
    </location>
</feature>
<dbReference type="Proteomes" id="UP000887566">
    <property type="component" value="Unplaced"/>
</dbReference>
<dbReference type="CDD" id="cd00934">
    <property type="entry name" value="PTB"/>
    <property type="match status" value="1"/>
</dbReference>
<evidence type="ECO:0000313" key="3">
    <source>
        <dbReference type="Proteomes" id="UP000887566"/>
    </source>
</evidence>
<evidence type="ECO:0000259" key="2">
    <source>
        <dbReference type="SMART" id="SM00462"/>
    </source>
</evidence>
<feature type="region of interest" description="Disordered" evidence="1">
    <location>
        <begin position="287"/>
        <end position="313"/>
    </location>
</feature>
<feature type="region of interest" description="Disordered" evidence="1">
    <location>
        <begin position="167"/>
        <end position="227"/>
    </location>
</feature>
<organism evidence="3 4">
    <name type="scientific">Plectus sambesii</name>
    <dbReference type="NCBI Taxonomy" id="2011161"/>
    <lineage>
        <taxon>Eukaryota</taxon>
        <taxon>Metazoa</taxon>
        <taxon>Ecdysozoa</taxon>
        <taxon>Nematoda</taxon>
        <taxon>Chromadorea</taxon>
        <taxon>Plectida</taxon>
        <taxon>Plectina</taxon>
        <taxon>Plectoidea</taxon>
        <taxon>Plectidae</taxon>
        <taxon>Plectus</taxon>
    </lineage>
</organism>
<keyword evidence="3" id="KW-1185">Reference proteome</keyword>
<name>A0A914UVJ6_9BILA</name>
<dbReference type="InterPro" id="IPR011993">
    <property type="entry name" value="PH-like_dom_sf"/>
</dbReference>
<dbReference type="PANTHER" id="PTHR41148:SF1">
    <property type="entry name" value="LP09875P"/>
    <property type="match status" value="1"/>
</dbReference>